<protein>
    <submittedName>
        <fullName evidence="3">Uncharacterized protein</fullName>
    </submittedName>
</protein>
<feature type="coiled-coil region" evidence="1">
    <location>
        <begin position="301"/>
        <end position="367"/>
    </location>
</feature>
<comment type="caution">
    <text evidence="3">The sequence shown here is derived from an EMBL/GenBank/DDBJ whole genome shotgun (WGS) entry which is preliminary data.</text>
</comment>
<evidence type="ECO:0000256" key="2">
    <source>
        <dbReference type="SAM" id="MobiDB-lite"/>
    </source>
</evidence>
<feature type="coiled-coil region" evidence="1">
    <location>
        <begin position="459"/>
        <end position="486"/>
    </location>
</feature>
<evidence type="ECO:0000256" key="1">
    <source>
        <dbReference type="SAM" id="Coils"/>
    </source>
</evidence>
<keyword evidence="4" id="KW-1185">Reference proteome</keyword>
<evidence type="ECO:0000313" key="4">
    <source>
        <dbReference type="Proteomes" id="UP001146120"/>
    </source>
</evidence>
<name>A0AAV2Z550_9STRA</name>
<feature type="compositionally biased region" description="Basic residues" evidence="2">
    <location>
        <begin position="23"/>
        <end position="33"/>
    </location>
</feature>
<dbReference type="Proteomes" id="UP001146120">
    <property type="component" value="Unassembled WGS sequence"/>
</dbReference>
<dbReference type="EMBL" id="DAKRPA010000052">
    <property type="protein sequence ID" value="DBA01194.1"/>
    <property type="molecule type" value="Genomic_DNA"/>
</dbReference>
<sequence length="590" mass="65417">MCPFEAHAPARPVTPGKAASADKKKKKKKKKKDKKGEENQDSNTWGQEPSDDDDDEDDGPRKPEKDSAEAAAADPVQLPLGQRLEVAASHQDVHAALVGLVGWSRLYAKTDTILAFFQCNALEMLLENLLRSRGVTDAVYDNLNALLLNCLQVERSGKPSSSSREIAATVVATVRGLIGKIRSAREEVVDLGKVAQHLSKLVLTYRLSLTGVGVGSSLSKDVMRIESELPSAAKRDGKTQGQAIRDSFLRRDIRSDALTLYSERLKKMHLLVQESTPSAAKEPTSSSNLACSFAPDGDSAVEIDESQLEEIKKHVSEMNEEKATAIAPLQQKKSESLAKMAALKEEREALEARLKAINGEIQHALTEQRSIDDEIEGIEKEFSEKSSQFDNDHQHIIEYCQRKGKREEIAAEVLLFEESVRKISLAHSEVQTLKDKMVTCLRQHLEGMLRYFASELPCVKFMKNRVEETQNKMKSLMVEAETYKVLGVGAVAKEIVANTNELQSLLEEDMQCLKTLSKRDEEVLQMLNTLLTSPATTEILTAVNEQLINEVRRHADFLENLHRREPSQDPPAPVTTSNTNNGAIGSQIKS</sequence>
<gene>
    <name evidence="3" type="ORF">N0F65_002329</name>
</gene>
<reference evidence="3" key="1">
    <citation type="submission" date="2022-11" db="EMBL/GenBank/DDBJ databases">
        <authorList>
            <person name="Morgan W.R."/>
            <person name="Tartar A."/>
        </authorList>
    </citation>
    <scope>NUCLEOTIDE SEQUENCE</scope>
    <source>
        <strain evidence="3">ARSEF 373</strain>
    </source>
</reference>
<proteinExistence type="predicted"/>
<feature type="region of interest" description="Disordered" evidence="2">
    <location>
        <begin position="1"/>
        <end position="75"/>
    </location>
</feature>
<feature type="compositionally biased region" description="Acidic residues" evidence="2">
    <location>
        <begin position="49"/>
        <end position="58"/>
    </location>
</feature>
<dbReference type="AlphaFoldDB" id="A0AAV2Z550"/>
<organism evidence="3 4">
    <name type="scientific">Lagenidium giganteum</name>
    <dbReference type="NCBI Taxonomy" id="4803"/>
    <lineage>
        <taxon>Eukaryota</taxon>
        <taxon>Sar</taxon>
        <taxon>Stramenopiles</taxon>
        <taxon>Oomycota</taxon>
        <taxon>Peronosporomycetes</taxon>
        <taxon>Pythiales</taxon>
        <taxon>Pythiaceae</taxon>
    </lineage>
</organism>
<accession>A0AAV2Z550</accession>
<keyword evidence="1" id="KW-0175">Coiled coil</keyword>
<reference evidence="3" key="2">
    <citation type="journal article" date="2023" name="Microbiol Resour">
        <title>Decontamination and Annotation of the Draft Genome Sequence of the Oomycete Lagenidium giganteum ARSEF 373.</title>
        <authorList>
            <person name="Morgan W.R."/>
            <person name="Tartar A."/>
        </authorList>
    </citation>
    <scope>NUCLEOTIDE SEQUENCE</scope>
    <source>
        <strain evidence="3">ARSEF 373</strain>
    </source>
</reference>
<feature type="compositionally biased region" description="Basic and acidic residues" evidence="2">
    <location>
        <begin position="59"/>
        <end position="68"/>
    </location>
</feature>
<evidence type="ECO:0000313" key="3">
    <source>
        <dbReference type="EMBL" id="DBA01194.1"/>
    </source>
</evidence>
<feature type="compositionally biased region" description="Polar residues" evidence="2">
    <location>
        <begin position="574"/>
        <end position="590"/>
    </location>
</feature>
<feature type="region of interest" description="Disordered" evidence="2">
    <location>
        <begin position="563"/>
        <end position="590"/>
    </location>
</feature>